<accession>A0ABN2RTK6</accession>
<sequence length="53" mass="5964">MCHPTRCKTCGKTTWSGCGRHVADVKARVPADQWCPGHDDPSNDSWLRRILGR</sequence>
<dbReference type="PANTHER" id="PTHR34724:SF2">
    <property type="entry name" value="OS12G0596101 PROTEIN"/>
    <property type="match status" value="1"/>
</dbReference>
<dbReference type="PANTHER" id="PTHR34724">
    <property type="entry name" value="OS12G0596101 PROTEIN"/>
    <property type="match status" value="1"/>
</dbReference>
<evidence type="ECO:0000313" key="2">
    <source>
        <dbReference type="Proteomes" id="UP001500571"/>
    </source>
</evidence>
<dbReference type="Proteomes" id="UP001500571">
    <property type="component" value="Unassembled WGS sequence"/>
</dbReference>
<gene>
    <name evidence="1" type="ORF">GCM10009798_39820</name>
</gene>
<reference evidence="1 2" key="1">
    <citation type="journal article" date="2019" name="Int. J. Syst. Evol. Microbiol.">
        <title>The Global Catalogue of Microorganisms (GCM) 10K type strain sequencing project: providing services to taxonomists for standard genome sequencing and annotation.</title>
        <authorList>
            <consortium name="The Broad Institute Genomics Platform"/>
            <consortium name="The Broad Institute Genome Sequencing Center for Infectious Disease"/>
            <person name="Wu L."/>
            <person name="Ma J."/>
        </authorList>
    </citation>
    <scope>NUCLEOTIDE SEQUENCE [LARGE SCALE GENOMIC DNA]</scope>
    <source>
        <strain evidence="1 2">JCM 15309</strain>
    </source>
</reference>
<dbReference type="EMBL" id="BAAAPB010000005">
    <property type="protein sequence ID" value="GAA1974617.1"/>
    <property type="molecule type" value="Genomic_DNA"/>
</dbReference>
<proteinExistence type="predicted"/>
<dbReference type="RefSeq" id="WP_344047931.1">
    <property type="nucleotide sequence ID" value="NZ_BAAAPB010000005.1"/>
</dbReference>
<comment type="caution">
    <text evidence="1">The sequence shown here is derived from an EMBL/GenBank/DDBJ whole genome shotgun (WGS) entry which is preliminary data.</text>
</comment>
<evidence type="ECO:0000313" key="1">
    <source>
        <dbReference type="EMBL" id="GAA1974617.1"/>
    </source>
</evidence>
<protein>
    <submittedName>
        <fullName evidence="1">Uncharacterized protein</fullName>
    </submittedName>
</protein>
<name>A0ABN2RTK6_9ACTN</name>
<keyword evidence="2" id="KW-1185">Reference proteome</keyword>
<organism evidence="1 2">
    <name type="scientific">Nocardioides panacihumi</name>
    <dbReference type="NCBI Taxonomy" id="400774"/>
    <lineage>
        <taxon>Bacteria</taxon>
        <taxon>Bacillati</taxon>
        <taxon>Actinomycetota</taxon>
        <taxon>Actinomycetes</taxon>
        <taxon>Propionibacteriales</taxon>
        <taxon>Nocardioidaceae</taxon>
        <taxon>Nocardioides</taxon>
    </lineage>
</organism>